<dbReference type="Gene3D" id="3.40.50.1820">
    <property type="entry name" value="alpha/beta hydrolase"/>
    <property type="match status" value="1"/>
</dbReference>
<keyword evidence="5" id="KW-1185">Reference proteome</keyword>
<evidence type="ECO:0000259" key="3">
    <source>
        <dbReference type="Pfam" id="PF02230"/>
    </source>
</evidence>
<feature type="compositionally biased region" description="Basic and acidic residues" evidence="2">
    <location>
        <begin position="1"/>
        <end position="11"/>
    </location>
</feature>
<comment type="caution">
    <text evidence="4">The sequence shown here is derived from an EMBL/GenBank/DDBJ whole genome shotgun (WGS) entry which is preliminary data.</text>
</comment>
<feature type="domain" description="Phospholipase/carboxylesterase/thioesterase" evidence="3">
    <location>
        <begin position="40"/>
        <end position="155"/>
    </location>
</feature>
<dbReference type="GO" id="GO:0008474">
    <property type="term" value="F:palmitoyl-(protein) hydrolase activity"/>
    <property type="evidence" value="ECO:0007669"/>
    <property type="project" value="TreeGrafter"/>
</dbReference>
<dbReference type="PANTHER" id="PTHR10655">
    <property type="entry name" value="LYSOPHOSPHOLIPASE-RELATED"/>
    <property type="match status" value="1"/>
</dbReference>
<sequence>MDVPSDIHVRESISSSDGNPSVKPAPKSPAMPVPFTYAPSPDGTDENLLIFLHGLGDTHVPFSSLARSLNLPQTATLSLRAPEQIPYLYEDAYQWYPSFTPLGELDPHPNPTPALTLLSKILSHLTRDCHWPMHRIHMFGFAQGGSVAVEFTLKLWRDSVPSSPPNNLDGTLGSVVSISGPLLSYPTLTSLSPTPLLYFHRTLPSTSFDIAAFRKGFAVVSEVKIPGQGDAMPKSRTEWEPIMRFWSERLGRRVRGGGLYEVTNETASV</sequence>
<dbReference type="GO" id="GO:0005737">
    <property type="term" value="C:cytoplasm"/>
    <property type="evidence" value="ECO:0007669"/>
    <property type="project" value="TreeGrafter"/>
</dbReference>
<evidence type="ECO:0000313" key="4">
    <source>
        <dbReference type="EMBL" id="THH12603.1"/>
    </source>
</evidence>
<protein>
    <recommendedName>
        <fullName evidence="3">Phospholipase/carboxylesterase/thioesterase domain-containing protein</fullName>
    </recommendedName>
</protein>
<dbReference type="OrthoDB" id="437457at2759"/>
<dbReference type="InterPro" id="IPR003140">
    <property type="entry name" value="PLipase/COase/thioEstase"/>
</dbReference>
<dbReference type="GO" id="GO:0052689">
    <property type="term" value="F:carboxylic ester hydrolase activity"/>
    <property type="evidence" value="ECO:0007669"/>
    <property type="project" value="TreeGrafter"/>
</dbReference>
<organism evidence="4 5">
    <name type="scientific">Bondarzewia mesenterica</name>
    <dbReference type="NCBI Taxonomy" id="1095465"/>
    <lineage>
        <taxon>Eukaryota</taxon>
        <taxon>Fungi</taxon>
        <taxon>Dikarya</taxon>
        <taxon>Basidiomycota</taxon>
        <taxon>Agaricomycotina</taxon>
        <taxon>Agaricomycetes</taxon>
        <taxon>Russulales</taxon>
        <taxon>Bondarzewiaceae</taxon>
        <taxon>Bondarzewia</taxon>
    </lineage>
</organism>
<dbReference type="PANTHER" id="PTHR10655:SF67">
    <property type="entry name" value="PHOSPHOLIPASE_CARBOXYLESTERASE SUPERFAMILY (AFU_ORTHOLOGUE AFUA_5G09340)"/>
    <property type="match status" value="1"/>
</dbReference>
<gene>
    <name evidence="4" type="ORF">EW146_g7545</name>
</gene>
<dbReference type="SUPFAM" id="SSF53474">
    <property type="entry name" value="alpha/beta-Hydrolases"/>
    <property type="match status" value="1"/>
</dbReference>
<evidence type="ECO:0000256" key="2">
    <source>
        <dbReference type="SAM" id="MobiDB-lite"/>
    </source>
</evidence>
<evidence type="ECO:0000313" key="5">
    <source>
        <dbReference type="Proteomes" id="UP000310158"/>
    </source>
</evidence>
<name>A0A4V3XE74_9AGAM</name>
<dbReference type="EMBL" id="SGPL01000443">
    <property type="protein sequence ID" value="THH12603.1"/>
    <property type="molecule type" value="Genomic_DNA"/>
</dbReference>
<dbReference type="InterPro" id="IPR029058">
    <property type="entry name" value="AB_hydrolase_fold"/>
</dbReference>
<reference evidence="4 5" key="1">
    <citation type="submission" date="2019-02" db="EMBL/GenBank/DDBJ databases">
        <title>Genome sequencing of the rare red list fungi Bondarzewia mesenterica.</title>
        <authorList>
            <person name="Buettner E."/>
            <person name="Kellner H."/>
        </authorList>
    </citation>
    <scope>NUCLEOTIDE SEQUENCE [LARGE SCALE GENOMIC DNA]</scope>
    <source>
        <strain evidence="4 5">DSM 108281</strain>
    </source>
</reference>
<feature type="region of interest" description="Disordered" evidence="2">
    <location>
        <begin position="1"/>
        <end position="32"/>
    </location>
</feature>
<proteinExistence type="inferred from homology"/>
<evidence type="ECO:0000256" key="1">
    <source>
        <dbReference type="ARBA" id="ARBA00006499"/>
    </source>
</evidence>
<comment type="similarity">
    <text evidence="1">Belongs to the AB hydrolase superfamily. AB hydrolase 2 family.</text>
</comment>
<dbReference type="Pfam" id="PF02230">
    <property type="entry name" value="Abhydrolase_2"/>
    <property type="match status" value="1"/>
</dbReference>
<dbReference type="Proteomes" id="UP000310158">
    <property type="component" value="Unassembled WGS sequence"/>
</dbReference>
<dbReference type="InterPro" id="IPR050565">
    <property type="entry name" value="LYPA1-2/EST-like"/>
</dbReference>
<dbReference type="AlphaFoldDB" id="A0A4V3XE74"/>
<accession>A0A4V3XE74</accession>